<dbReference type="EMBL" id="JARAOO010000003">
    <property type="protein sequence ID" value="KAJ7973726.1"/>
    <property type="molecule type" value="Genomic_DNA"/>
</dbReference>
<protein>
    <submittedName>
        <fullName evidence="9">Pentatricopeptide repeat-containing protein</fullName>
    </submittedName>
</protein>
<evidence type="ECO:0000256" key="3">
    <source>
        <dbReference type="ARBA" id="ARBA00022737"/>
    </source>
</evidence>
<dbReference type="GO" id="GO:0003723">
    <property type="term" value="F:RNA binding"/>
    <property type="evidence" value="ECO:0007669"/>
    <property type="project" value="InterPro"/>
</dbReference>
<dbReference type="InterPro" id="IPR046960">
    <property type="entry name" value="PPR_At4g14850-like_plant"/>
</dbReference>
<comment type="similarity">
    <text evidence="2">Belongs to the PPR family. PCMP-H subfamily.</text>
</comment>
<accession>A0AAD7Q312</accession>
<feature type="region of interest" description="Disordered" evidence="7">
    <location>
        <begin position="43"/>
        <end position="115"/>
    </location>
</feature>
<dbReference type="GO" id="GO:0005739">
    <property type="term" value="C:mitochondrion"/>
    <property type="evidence" value="ECO:0007669"/>
    <property type="project" value="UniProtKB-SubCell"/>
</dbReference>
<evidence type="ECO:0000256" key="6">
    <source>
        <dbReference type="PROSITE-ProRule" id="PRU00708"/>
    </source>
</evidence>
<feature type="repeat" description="PPR" evidence="6">
    <location>
        <begin position="211"/>
        <end position="245"/>
    </location>
</feature>
<dbReference type="PROSITE" id="PS51375">
    <property type="entry name" value="PPR"/>
    <property type="match status" value="2"/>
</dbReference>
<evidence type="ECO:0000259" key="8">
    <source>
        <dbReference type="Pfam" id="PF14432"/>
    </source>
</evidence>
<keyword evidence="4" id="KW-0809">Transit peptide</keyword>
<gene>
    <name evidence="9" type="ORF">O6P43_003914</name>
</gene>
<dbReference type="NCBIfam" id="TIGR00756">
    <property type="entry name" value="PPR"/>
    <property type="match status" value="2"/>
</dbReference>
<dbReference type="FunFam" id="1.25.40.10:FF:000503">
    <property type="entry name" value="Pentatricopeptide repeat-containing protein, mitochondrial"/>
    <property type="match status" value="1"/>
</dbReference>
<dbReference type="PANTHER" id="PTHR47926">
    <property type="entry name" value="PENTATRICOPEPTIDE REPEAT-CONTAINING PROTEIN"/>
    <property type="match status" value="1"/>
</dbReference>
<dbReference type="Proteomes" id="UP001163823">
    <property type="component" value="Chromosome 3"/>
</dbReference>
<evidence type="ECO:0000256" key="7">
    <source>
        <dbReference type="SAM" id="MobiDB-lite"/>
    </source>
</evidence>
<comment type="subcellular location">
    <subcellularLocation>
        <location evidence="1">Mitochondrion</location>
    </subcellularLocation>
</comment>
<dbReference type="PANTHER" id="PTHR47926:SF353">
    <property type="entry name" value="DYW DOMAIN-CONTAINING PROTEIN"/>
    <property type="match status" value="1"/>
</dbReference>
<dbReference type="Gene3D" id="1.25.40.10">
    <property type="entry name" value="Tetratricopeptide repeat domain"/>
    <property type="match status" value="2"/>
</dbReference>
<evidence type="ECO:0000313" key="9">
    <source>
        <dbReference type="EMBL" id="KAJ7973726.1"/>
    </source>
</evidence>
<evidence type="ECO:0000256" key="4">
    <source>
        <dbReference type="ARBA" id="ARBA00022946"/>
    </source>
</evidence>
<keyword evidence="5" id="KW-0496">Mitochondrion</keyword>
<evidence type="ECO:0000256" key="2">
    <source>
        <dbReference type="ARBA" id="ARBA00006643"/>
    </source>
</evidence>
<evidence type="ECO:0000256" key="1">
    <source>
        <dbReference type="ARBA" id="ARBA00004173"/>
    </source>
</evidence>
<organism evidence="9 10">
    <name type="scientific">Quillaja saponaria</name>
    <name type="common">Soap bark tree</name>
    <dbReference type="NCBI Taxonomy" id="32244"/>
    <lineage>
        <taxon>Eukaryota</taxon>
        <taxon>Viridiplantae</taxon>
        <taxon>Streptophyta</taxon>
        <taxon>Embryophyta</taxon>
        <taxon>Tracheophyta</taxon>
        <taxon>Spermatophyta</taxon>
        <taxon>Magnoliopsida</taxon>
        <taxon>eudicotyledons</taxon>
        <taxon>Gunneridae</taxon>
        <taxon>Pentapetalae</taxon>
        <taxon>rosids</taxon>
        <taxon>fabids</taxon>
        <taxon>Fabales</taxon>
        <taxon>Quillajaceae</taxon>
        <taxon>Quillaja</taxon>
    </lineage>
</organism>
<dbReference type="KEGG" id="qsa:O6P43_003914"/>
<name>A0AAD7Q312_QUISA</name>
<dbReference type="Pfam" id="PF01535">
    <property type="entry name" value="PPR"/>
    <property type="match status" value="2"/>
</dbReference>
<reference evidence="9" key="1">
    <citation type="journal article" date="2023" name="Science">
        <title>Elucidation of the pathway for biosynthesis of saponin adjuvants from the soapbark tree.</title>
        <authorList>
            <person name="Reed J."/>
            <person name="Orme A."/>
            <person name="El-Demerdash A."/>
            <person name="Owen C."/>
            <person name="Martin L.B.B."/>
            <person name="Misra R.C."/>
            <person name="Kikuchi S."/>
            <person name="Rejzek M."/>
            <person name="Martin A.C."/>
            <person name="Harkess A."/>
            <person name="Leebens-Mack J."/>
            <person name="Louveau T."/>
            <person name="Stephenson M.J."/>
            <person name="Osbourn A."/>
        </authorList>
    </citation>
    <scope>NUCLEOTIDE SEQUENCE</scope>
    <source>
        <strain evidence="9">S10</strain>
    </source>
</reference>
<keyword evidence="3" id="KW-0677">Repeat</keyword>
<dbReference type="Pfam" id="PF14432">
    <property type="entry name" value="DYW_deaminase"/>
    <property type="match status" value="1"/>
</dbReference>
<dbReference type="InterPro" id="IPR032867">
    <property type="entry name" value="DYW_dom"/>
</dbReference>
<feature type="compositionally biased region" description="Polar residues" evidence="7">
    <location>
        <begin position="77"/>
        <end position="88"/>
    </location>
</feature>
<proteinExistence type="inferred from homology"/>
<dbReference type="GO" id="GO:0009451">
    <property type="term" value="P:RNA modification"/>
    <property type="evidence" value="ECO:0007669"/>
    <property type="project" value="InterPro"/>
</dbReference>
<dbReference type="InterPro" id="IPR002885">
    <property type="entry name" value="PPR_rpt"/>
</dbReference>
<sequence length="494" mass="56195">MASVVSLQYSGHSVVSSHFKPRIVPHPLQFSLKPTNQSLALGTLHSSSMNPTHSRPLCSYAAPNTNKPSSLYRRRSGTNNRSISQYNTKPLRRDNENQANERKLNPDQNEKHPLAVDPLNDLMSLCQEGKLKEAVESISQGAVADYSVFTALLNLSGNAKSLESGKKVHEFLKRSTFRGDVELKNRLIAMYGRCGSMKDARRVFDRMRERNMSSWHLMISGYTMNGQGDDGLLLFEQFRKAGVLPDGETFSLVLEACARAEAVEEGFIHFNSMKNEYGILPSIEHYFKVISILGNAGHLSEAEEFIKKLPFEPSVEVWKALRNFARIHGDMELEERAEELLVCLDLSKAPADKLPMPQRKQQLATNMLEEKNKLNEYRYTNPYKEEAYEKLKGLNGQLRESGYVPDTRYVLHDIDEEAKEQALQYHSERLAIAYGLISTPPRTPLRIIKNLRICGDCHNAIKIMSMIVGRELIVRDNKRFHHFRDGKCSCGDYW</sequence>
<keyword evidence="10" id="KW-1185">Reference proteome</keyword>
<dbReference type="AlphaFoldDB" id="A0AAD7Q312"/>
<dbReference type="GO" id="GO:0008270">
    <property type="term" value="F:zinc ion binding"/>
    <property type="evidence" value="ECO:0007669"/>
    <property type="project" value="InterPro"/>
</dbReference>
<evidence type="ECO:0000313" key="10">
    <source>
        <dbReference type="Proteomes" id="UP001163823"/>
    </source>
</evidence>
<feature type="domain" description="DYW" evidence="8">
    <location>
        <begin position="402"/>
        <end position="494"/>
    </location>
</feature>
<feature type="repeat" description="PPR" evidence="6">
    <location>
        <begin position="180"/>
        <end position="210"/>
    </location>
</feature>
<dbReference type="InterPro" id="IPR011990">
    <property type="entry name" value="TPR-like_helical_dom_sf"/>
</dbReference>
<evidence type="ECO:0000256" key="5">
    <source>
        <dbReference type="ARBA" id="ARBA00023128"/>
    </source>
</evidence>
<comment type="caution">
    <text evidence="9">The sequence shown here is derived from an EMBL/GenBank/DDBJ whole genome shotgun (WGS) entry which is preliminary data.</text>
</comment>
<feature type="compositionally biased region" description="Polar residues" evidence="7">
    <location>
        <begin position="43"/>
        <end position="53"/>
    </location>
</feature>
<feature type="compositionally biased region" description="Basic and acidic residues" evidence="7">
    <location>
        <begin position="91"/>
        <end position="114"/>
    </location>
</feature>